<keyword evidence="5" id="KW-1185">Reference proteome</keyword>
<dbReference type="GO" id="GO:0003676">
    <property type="term" value="F:nucleic acid binding"/>
    <property type="evidence" value="ECO:0007669"/>
    <property type="project" value="InterPro"/>
</dbReference>
<dbReference type="Proteomes" id="UP001443914">
    <property type="component" value="Unassembled WGS sequence"/>
</dbReference>
<feature type="domain" description="U1-type" evidence="3">
    <location>
        <begin position="280"/>
        <end position="314"/>
    </location>
</feature>
<feature type="domain" description="C2H2-type" evidence="2">
    <location>
        <begin position="283"/>
        <end position="307"/>
    </location>
</feature>
<feature type="compositionally biased region" description="Basic and acidic residues" evidence="1">
    <location>
        <begin position="421"/>
        <end position="434"/>
    </location>
</feature>
<dbReference type="GO" id="GO:0008270">
    <property type="term" value="F:zinc ion binding"/>
    <property type="evidence" value="ECO:0007669"/>
    <property type="project" value="InterPro"/>
</dbReference>
<dbReference type="Pfam" id="PF12874">
    <property type="entry name" value="zf-met"/>
    <property type="match status" value="2"/>
</dbReference>
<feature type="compositionally biased region" description="Polar residues" evidence="1">
    <location>
        <begin position="1"/>
        <end position="10"/>
    </location>
</feature>
<gene>
    <name evidence="4" type="ORF">RND81_06G176200</name>
</gene>
<name>A0AAW1KC64_SAPOF</name>
<feature type="region of interest" description="Disordered" evidence="1">
    <location>
        <begin position="1"/>
        <end position="24"/>
    </location>
</feature>
<organism evidence="4 5">
    <name type="scientific">Saponaria officinalis</name>
    <name type="common">Common soapwort</name>
    <name type="synonym">Lychnis saponaria</name>
    <dbReference type="NCBI Taxonomy" id="3572"/>
    <lineage>
        <taxon>Eukaryota</taxon>
        <taxon>Viridiplantae</taxon>
        <taxon>Streptophyta</taxon>
        <taxon>Embryophyta</taxon>
        <taxon>Tracheophyta</taxon>
        <taxon>Spermatophyta</taxon>
        <taxon>Magnoliopsida</taxon>
        <taxon>eudicotyledons</taxon>
        <taxon>Gunneridae</taxon>
        <taxon>Pentapetalae</taxon>
        <taxon>Caryophyllales</taxon>
        <taxon>Caryophyllaceae</taxon>
        <taxon>Caryophylleae</taxon>
        <taxon>Saponaria</taxon>
    </lineage>
</organism>
<feature type="domain" description="C2H2-type" evidence="2">
    <location>
        <begin position="205"/>
        <end position="229"/>
    </location>
</feature>
<feature type="region of interest" description="Disordered" evidence="1">
    <location>
        <begin position="389"/>
        <end position="436"/>
    </location>
</feature>
<reference evidence="4" key="1">
    <citation type="submission" date="2024-03" db="EMBL/GenBank/DDBJ databases">
        <title>WGS assembly of Saponaria officinalis var. Norfolk2.</title>
        <authorList>
            <person name="Jenkins J."/>
            <person name="Shu S."/>
            <person name="Grimwood J."/>
            <person name="Barry K."/>
            <person name="Goodstein D."/>
            <person name="Schmutz J."/>
            <person name="Leebens-Mack J."/>
            <person name="Osbourn A."/>
        </authorList>
    </citation>
    <scope>NUCLEOTIDE SEQUENCE [LARGE SCALE GENOMIC DNA]</scope>
    <source>
        <strain evidence="4">JIC</strain>
    </source>
</reference>
<accession>A0AAW1KC64</accession>
<dbReference type="SMART" id="SM00355">
    <property type="entry name" value="ZnF_C2H2"/>
    <property type="match status" value="2"/>
</dbReference>
<dbReference type="InterPro" id="IPR036236">
    <property type="entry name" value="Znf_C2H2_sf"/>
</dbReference>
<dbReference type="AlphaFoldDB" id="A0AAW1KC64"/>
<dbReference type="Gene3D" id="3.30.160.60">
    <property type="entry name" value="Classic Zinc Finger"/>
    <property type="match status" value="2"/>
</dbReference>
<proteinExistence type="predicted"/>
<evidence type="ECO:0000313" key="5">
    <source>
        <dbReference type="Proteomes" id="UP001443914"/>
    </source>
</evidence>
<dbReference type="InterPro" id="IPR013087">
    <property type="entry name" value="Znf_C2H2_type"/>
</dbReference>
<protein>
    <submittedName>
        <fullName evidence="4">Uncharacterized protein</fullName>
    </submittedName>
</protein>
<dbReference type="PANTHER" id="PTHR47487:SF8">
    <property type="entry name" value="OS08G0270900 PROTEIN"/>
    <property type="match status" value="1"/>
</dbReference>
<dbReference type="InterPro" id="IPR003604">
    <property type="entry name" value="Matrin/U1-like-C_Znf_C2H2"/>
</dbReference>
<evidence type="ECO:0000259" key="3">
    <source>
        <dbReference type="SMART" id="SM00451"/>
    </source>
</evidence>
<evidence type="ECO:0000313" key="4">
    <source>
        <dbReference type="EMBL" id="KAK9715602.1"/>
    </source>
</evidence>
<evidence type="ECO:0000256" key="1">
    <source>
        <dbReference type="SAM" id="MobiDB-lite"/>
    </source>
</evidence>
<feature type="domain" description="U1-type" evidence="3">
    <location>
        <begin position="202"/>
        <end position="236"/>
    </location>
</feature>
<dbReference type="SMART" id="SM00451">
    <property type="entry name" value="ZnF_U1"/>
    <property type="match status" value="2"/>
</dbReference>
<evidence type="ECO:0000259" key="2">
    <source>
        <dbReference type="SMART" id="SM00355"/>
    </source>
</evidence>
<dbReference type="EMBL" id="JBDFQZ010000006">
    <property type="protein sequence ID" value="KAK9715602.1"/>
    <property type="molecule type" value="Genomic_DNA"/>
</dbReference>
<sequence>MNHRFSSSIDNNPPNPNFNRNPNFPYFTPHSIRGFTSEDVRRSEFEFTRDMIERELEKERIRAELIAKEIMRRRILEEEVRREMMLERELSFRRGELGFGVPRSRGAMQVEPQRVPLLMNSEHRVGFDTVPFQRDPVVAGSGNGVASHVVKEVNGVVSPSNGGKDKVIILAKPSATLADIKRKAMAQSAGGAIEILKKQKTDEDWSCALCRITATSERGLIEHLQGKKHKTREKSMVLKKDEKVHNAANQDHFVNKDNQTVVKSKEISAEETKNGVSKRKFRYFCEMCQARADSLKVFNRHKRGRLHLANLSELNKAVDVLPIEASVEIAVTGQNKDAEIAVKETNEETEREPVGTYIDDVDSDLNQIEDEIDGEVNRVEDKAMILETKGDNVGSEANQVEDKEKVQETEGDDIDNEVNQVEDKEKVQETKGDDIDSEVNQVEDKEMVLEIVGGEGACF</sequence>
<comment type="caution">
    <text evidence="4">The sequence shown here is derived from an EMBL/GenBank/DDBJ whole genome shotgun (WGS) entry which is preliminary data.</text>
</comment>
<dbReference type="PANTHER" id="PTHR47487">
    <property type="entry name" value="OS06G0651300 PROTEIN-RELATED"/>
    <property type="match status" value="1"/>
</dbReference>
<dbReference type="SUPFAM" id="SSF57667">
    <property type="entry name" value="beta-beta-alpha zinc fingers"/>
    <property type="match status" value="1"/>
</dbReference>